<dbReference type="GO" id="GO:0003700">
    <property type="term" value="F:DNA-binding transcription factor activity"/>
    <property type="evidence" value="ECO:0007669"/>
    <property type="project" value="InterPro"/>
</dbReference>
<evidence type="ECO:0000313" key="7">
    <source>
        <dbReference type="Proteomes" id="UP000199628"/>
    </source>
</evidence>
<proteinExistence type="predicted"/>
<feature type="compositionally biased region" description="Polar residues" evidence="4">
    <location>
        <begin position="1"/>
        <end position="14"/>
    </location>
</feature>
<dbReference type="OrthoDB" id="7700886at2"/>
<gene>
    <name evidence="6" type="ORF">SAMN04488239_12220</name>
</gene>
<keyword evidence="7" id="KW-1185">Reference proteome</keyword>
<dbReference type="STRING" id="639004.SAMN04488239_12220"/>
<dbReference type="GO" id="GO:0043565">
    <property type="term" value="F:sequence-specific DNA binding"/>
    <property type="evidence" value="ECO:0007669"/>
    <property type="project" value="InterPro"/>
</dbReference>
<dbReference type="SUPFAM" id="SSF52317">
    <property type="entry name" value="Class I glutamine amidotransferase-like"/>
    <property type="match status" value="1"/>
</dbReference>
<sequence length="353" mass="39279">MTYQSKTNSYQYSHSAPVPRPVHRDTAVRKISFILGPSRPEFAISAATEIFQTANDVMGYARFGLSHFDGLQDFLGESGERPNCGETLLFLGDHRNVWSLDPKIRTKVSARIWQSKISAFCGGAVFLAAQVGHCRQRTVAVHPNFRAVFKERGWADEFIDQPIWIDGPIWSAIAGGAGLQLALEMVGHDLGPETKKLVSAQLGLSETPVSTLSIESCQLEQSASQDYLVRACIRRMQSNLEKPLSMVDISRVIGISMRQIERKFQRVLGASPHSVYRTLRLNHARFLVWDPEVSLVSASLAAGFKSTSAFSKCYRKHFGVTPTEDRKRRFSDHQNTCLPANAPTTREPSAAVR</sequence>
<feature type="region of interest" description="Disordered" evidence="4">
    <location>
        <begin position="325"/>
        <end position="353"/>
    </location>
</feature>
<dbReference type="Gene3D" id="1.10.10.60">
    <property type="entry name" value="Homeodomain-like"/>
    <property type="match status" value="1"/>
</dbReference>
<dbReference type="EMBL" id="FMZV01000022">
    <property type="protein sequence ID" value="SDE54045.1"/>
    <property type="molecule type" value="Genomic_DNA"/>
</dbReference>
<evidence type="ECO:0000256" key="2">
    <source>
        <dbReference type="ARBA" id="ARBA00023125"/>
    </source>
</evidence>
<dbReference type="RefSeq" id="WP_093037000.1">
    <property type="nucleotide sequence ID" value="NZ_FMZV01000022.1"/>
</dbReference>
<protein>
    <submittedName>
        <fullName evidence="6">Transcriptional regulator GlxA family, contains an amidase domain and an AraC-type DNA-binding HTH domain</fullName>
    </submittedName>
</protein>
<keyword evidence="3" id="KW-0804">Transcription</keyword>
<dbReference type="Proteomes" id="UP000199628">
    <property type="component" value="Unassembled WGS sequence"/>
</dbReference>
<organism evidence="6 7">
    <name type="scientific">Ruegeria marina</name>
    <dbReference type="NCBI Taxonomy" id="639004"/>
    <lineage>
        <taxon>Bacteria</taxon>
        <taxon>Pseudomonadati</taxon>
        <taxon>Pseudomonadota</taxon>
        <taxon>Alphaproteobacteria</taxon>
        <taxon>Rhodobacterales</taxon>
        <taxon>Roseobacteraceae</taxon>
        <taxon>Ruegeria</taxon>
    </lineage>
</organism>
<evidence type="ECO:0000256" key="3">
    <source>
        <dbReference type="ARBA" id="ARBA00023163"/>
    </source>
</evidence>
<accession>A0A1G7DT16</accession>
<dbReference type="InterPro" id="IPR009057">
    <property type="entry name" value="Homeodomain-like_sf"/>
</dbReference>
<feature type="compositionally biased region" description="Polar residues" evidence="4">
    <location>
        <begin position="333"/>
        <end position="347"/>
    </location>
</feature>
<keyword evidence="2 6" id="KW-0238">DNA-binding</keyword>
<keyword evidence="1" id="KW-0805">Transcription regulation</keyword>
<dbReference type="InterPro" id="IPR018060">
    <property type="entry name" value="HTH_AraC"/>
</dbReference>
<reference evidence="7" key="1">
    <citation type="submission" date="2016-10" db="EMBL/GenBank/DDBJ databases">
        <authorList>
            <person name="Varghese N."/>
            <person name="Submissions S."/>
        </authorList>
    </citation>
    <scope>NUCLEOTIDE SEQUENCE [LARGE SCALE GENOMIC DNA]</scope>
    <source>
        <strain evidence="7">CGMCC 1.9108</strain>
    </source>
</reference>
<dbReference type="Pfam" id="PF12833">
    <property type="entry name" value="HTH_18"/>
    <property type="match status" value="1"/>
</dbReference>
<dbReference type="InterPro" id="IPR018062">
    <property type="entry name" value="HTH_AraC-typ_CS"/>
</dbReference>
<dbReference type="PANTHER" id="PTHR46796">
    <property type="entry name" value="HTH-TYPE TRANSCRIPTIONAL ACTIVATOR RHAS-RELATED"/>
    <property type="match status" value="1"/>
</dbReference>
<dbReference type="AlphaFoldDB" id="A0A1G7DT16"/>
<evidence type="ECO:0000259" key="5">
    <source>
        <dbReference type="PROSITE" id="PS01124"/>
    </source>
</evidence>
<dbReference type="PROSITE" id="PS00041">
    <property type="entry name" value="HTH_ARAC_FAMILY_1"/>
    <property type="match status" value="1"/>
</dbReference>
<feature type="domain" description="HTH araC/xylS-type" evidence="5">
    <location>
        <begin position="230"/>
        <end position="328"/>
    </location>
</feature>
<evidence type="ECO:0000256" key="4">
    <source>
        <dbReference type="SAM" id="MobiDB-lite"/>
    </source>
</evidence>
<dbReference type="SMART" id="SM00342">
    <property type="entry name" value="HTH_ARAC"/>
    <property type="match status" value="1"/>
</dbReference>
<evidence type="ECO:0000256" key="1">
    <source>
        <dbReference type="ARBA" id="ARBA00023015"/>
    </source>
</evidence>
<dbReference type="Gene3D" id="3.40.50.880">
    <property type="match status" value="1"/>
</dbReference>
<dbReference type="InterPro" id="IPR050204">
    <property type="entry name" value="AraC_XylS_family_regulators"/>
</dbReference>
<dbReference type="SUPFAM" id="SSF46689">
    <property type="entry name" value="Homeodomain-like"/>
    <property type="match status" value="2"/>
</dbReference>
<dbReference type="PROSITE" id="PS01124">
    <property type="entry name" value="HTH_ARAC_FAMILY_2"/>
    <property type="match status" value="1"/>
</dbReference>
<evidence type="ECO:0000313" key="6">
    <source>
        <dbReference type="EMBL" id="SDE54045.1"/>
    </source>
</evidence>
<dbReference type="InterPro" id="IPR029062">
    <property type="entry name" value="Class_I_gatase-like"/>
</dbReference>
<feature type="region of interest" description="Disordered" evidence="4">
    <location>
        <begin position="1"/>
        <end position="20"/>
    </location>
</feature>
<name>A0A1G7DT16_9RHOB</name>